<feature type="signal peptide" evidence="8">
    <location>
        <begin position="1"/>
        <end position="20"/>
    </location>
</feature>
<evidence type="ECO:0000256" key="8">
    <source>
        <dbReference type="SAM" id="SignalP"/>
    </source>
</evidence>
<feature type="region of interest" description="Disordered" evidence="7">
    <location>
        <begin position="125"/>
        <end position="145"/>
    </location>
</feature>
<evidence type="ECO:0000256" key="5">
    <source>
        <dbReference type="ARBA" id="ARBA00023157"/>
    </source>
</evidence>
<gene>
    <name evidence="9" type="ORF">SDRG_03057</name>
</gene>
<evidence type="ECO:0000313" key="10">
    <source>
        <dbReference type="Proteomes" id="UP000030762"/>
    </source>
</evidence>
<reference evidence="9 10" key="1">
    <citation type="submission" date="2012-04" db="EMBL/GenBank/DDBJ databases">
        <title>The Genome Sequence of Saprolegnia declina VS20.</title>
        <authorList>
            <consortium name="The Broad Institute Genome Sequencing Platform"/>
            <person name="Russ C."/>
            <person name="Nusbaum C."/>
            <person name="Tyler B."/>
            <person name="van West P."/>
            <person name="Dieguez-Uribeondo J."/>
            <person name="de Bruijn I."/>
            <person name="Tripathy S."/>
            <person name="Jiang R."/>
            <person name="Young S.K."/>
            <person name="Zeng Q."/>
            <person name="Gargeya S."/>
            <person name="Fitzgerald M."/>
            <person name="Haas B."/>
            <person name="Abouelleil A."/>
            <person name="Alvarado L."/>
            <person name="Arachchi H.M."/>
            <person name="Berlin A."/>
            <person name="Chapman S.B."/>
            <person name="Goldberg J."/>
            <person name="Griggs A."/>
            <person name="Gujja S."/>
            <person name="Hansen M."/>
            <person name="Howarth C."/>
            <person name="Imamovic A."/>
            <person name="Larimer J."/>
            <person name="McCowen C."/>
            <person name="Montmayeur A."/>
            <person name="Murphy C."/>
            <person name="Neiman D."/>
            <person name="Pearson M."/>
            <person name="Priest M."/>
            <person name="Roberts A."/>
            <person name="Saif S."/>
            <person name="Shea T."/>
            <person name="Sisk P."/>
            <person name="Sykes S."/>
            <person name="Wortman J."/>
            <person name="Nusbaum C."/>
            <person name="Birren B."/>
        </authorList>
    </citation>
    <scope>NUCLEOTIDE SEQUENCE [LARGE SCALE GENOMIC DNA]</scope>
    <source>
        <strain evidence="9 10">VS20</strain>
    </source>
</reference>
<keyword evidence="3 6" id="KW-0964">Secreted</keyword>
<feature type="chain" id="PRO_5004570117" description="Elicitin" evidence="8">
    <location>
        <begin position="21"/>
        <end position="167"/>
    </location>
</feature>
<accession>T0QY65</accession>
<dbReference type="GO" id="GO:0005576">
    <property type="term" value="C:extracellular region"/>
    <property type="evidence" value="ECO:0007669"/>
    <property type="project" value="UniProtKB-SubCell"/>
</dbReference>
<evidence type="ECO:0000256" key="6">
    <source>
        <dbReference type="RuleBase" id="RU368111"/>
    </source>
</evidence>
<dbReference type="InParanoid" id="T0QY65"/>
<dbReference type="OMA" id="CSAMMEQ"/>
<protein>
    <recommendedName>
        <fullName evidence="6">Elicitin</fullName>
    </recommendedName>
</protein>
<evidence type="ECO:0000256" key="7">
    <source>
        <dbReference type="SAM" id="MobiDB-lite"/>
    </source>
</evidence>
<dbReference type="Pfam" id="PF00964">
    <property type="entry name" value="Elicitin"/>
    <property type="match status" value="1"/>
</dbReference>
<dbReference type="OrthoDB" id="77466at2759"/>
<keyword evidence="5 6" id="KW-1015">Disulfide bond</keyword>
<organism evidence="9 10">
    <name type="scientific">Saprolegnia diclina (strain VS20)</name>
    <dbReference type="NCBI Taxonomy" id="1156394"/>
    <lineage>
        <taxon>Eukaryota</taxon>
        <taxon>Sar</taxon>
        <taxon>Stramenopiles</taxon>
        <taxon>Oomycota</taxon>
        <taxon>Saprolegniomycetes</taxon>
        <taxon>Saprolegniales</taxon>
        <taxon>Saprolegniaceae</taxon>
        <taxon>Saprolegnia</taxon>
    </lineage>
</organism>
<comment type="similarity">
    <text evidence="2 6">Belongs to the elicitin family.</text>
</comment>
<dbReference type="EMBL" id="JH767138">
    <property type="protein sequence ID" value="EQC39626.1"/>
    <property type="molecule type" value="Genomic_DNA"/>
</dbReference>
<dbReference type="GO" id="GO:0052040">
    <property type="term" value="P:symbiont-mediated perturbation of host programmed cell death"/>
    <property type="evidence" value="ECO:0007669"/>
    <property type="project" value="UniProtKB-UniRule"/>
</dbReference>
<name>T0QY65_SAPDV</name>
<dbReference type="RefSeq" id="XP_008606898.1">
    <property type="nucleotide sequence ID" value="XM_008608676.1"/>
</dbReference>
<keyword evidence="4 6" id="KW-0928">Hypersensitive response elicitation</keyword>
<evidence type="ECO:0000256" key="2">
    <source>
        <dbReference type="ARBA" id="ARBA00009544"/>
    </source>
</evidence>
<dbReference type="InterPro" id="IPR002200">
    <property type="entry name" value="Elicitin"/>
</dbReference>
<feature type="compositionally biased region" description="Low complexity" evidence="7">
    <location>
        <begin position="129"/>
        <end position="145"/>
    </location>
</feature>
<proteinExistence type="inferred from homology"/>
<dbReference type="Gene3D" id="1.10.239.10">
    <property type="entry name" value="Elicitin domain"/>
    <property type="match status" value="1"/>
</dbReference>
<evidence type="ECO:0000256" key="3">
    <source>
        <dbReference type="ARBA" id="ARBA00022525"/>
    </source>
</evidence>
<dbReference type="InterPro" id="IPR036470">
    <property type="entry name" value="Elicitin_sf"/>
</dbReference>
<dbReference type="GeneID" id="19943784"/>
<dbReference type="AlphaFoldDB" id="T0QY65"/>
<comment type="subcellular location">
    <subcellularLocation>
        <location evidence="1 6">Secreted</location>
    </subcellularLocation>
</comment>
<evidence type="ECO:0000256" key="1">
    <source>
        <dbReference type="ARBA" id="ARBA00004613"/>
    </source>
</evidence>
<dbReference type="Proteomes" id="UP000030762">
    <property type="component" value="Unassembled WGS sequence"/>
</dbReference>
<evidence type="ECO:0000313" key="9">
    <source>
        <dbReference type="EMBL" id="EQC39626.1"/>
    </source>
</evidence>
<comment type="function">
    <text evidence="6">Induces local and distal defense responses (incompatible hypersensitive reaction) in plants from the solanaceae and cruciferae families. Elicits leaf necrosis and causes the accumulation of pathogenesis-related proteins. Might interact with the lipidic molecules of the plasma membrane.</text>
</comment>
<sequence>MKTTTPLIFALACCVQYGASQDALQYDCDQGSVALGFGPIIGNLNDCADASGYKFVPVPKTRPTQEQLSAFCSVPACASVAQKYTSIRLPACAFDLDGQRVIAKDFFSTLCTQYANLTAPPTVAPTPAPVTSTKAPAAGGSTTTTTSAATTASVVSVVSAALFAALL</sequence>
<evidence type="ECO:0000256" key="4">
    <source>
        <dbReference type="ARBA" id="ARBA00022978"/>
    </source>
</evidence>
<keyword evidence="8" id="KW-0732">Signal</keyword>
<keyword evidence="10" id="KW-1185">Reference proteome</keyword>
<dbReference type="eggNOG" id="ENOG502SX0K">
    <property type="taxonomic scope" value="Eukaryota"/>
</dbReference>
<dbReference type="SMART" id="SM01187">
    <property type="entry name" value="Elicitin"/>
    <property type="match status" value="1"/>
</dbReference>
<dbReference type="VEuPathDB" id="FungiDB:SDRG_03057"/>
<dbReference type="SUPFAM" id="SSF48647">
    <property type="entry name" value="Fungal elicitin"/>
    <property type="match status" value="1"/>
</dbReference>